<dbReference type="Pfam" id="PF00106">
    <property type="entry name" value="adh_short"/>
    <property type="match status" value="1"/>
</dbReference>
<accession>A0AA97F8N8</accession>
<dbReference type="PANTHER" id="PTHR43976">
    <property type="entry name" value="SHORT CHAIN DEHYDROGENASE"/>
    <property type="match status" value="1"/>
</dbReference>
<keyword evidence="5" id="KW-1185">Reference proteome</keyword>
<proteinExistence type="inferred from homology"/>
<dbReference type="AlphaFoldDB" id="A0AA97F8N8"/>
<dbReference type="InterPro" id="IPR036291">
    <property type="entry name" value="NAD(P)-bd_dom_sf"/>
</dbReference>
<evidence type="ECO:0000313" key="4">
    <source>
        <dbReference type="EMBL" id="WOE76419.1"/>
    </source>
</evidence>
<evidence type="ECO:0000256" key="2">
    <source>
        <dbReference type="ARBA" id="ARBA00023002"/>
    </source>
</evidence>
<dbReference type="InterPro" id="IPR002347">
    <property type="entry name" value="SDR_fam"/>
</dbReference>
<dbReference type="PRINTS" id="PR00081">
    <property type="entry name" value="GDHRDH"/>
</dbReference>
<dbReference type="PROSITE" id="PS51318">
    <property type="entry name" value="TAT"/>
    <property type="match status" value="1"/>
</dbReference>
<dbReference type="InterPro" id="IPR006311">
    <property type="entry name" value="TAT_signal"/>
</dbReference>
<dbReference type="RefSeq" id="WP_317084104.1">
    <property type="nucleotide sequence ID" value="NZ_CP136594.1"/>
</dbReference>
<comment type="similarity">
    <text evidence="1 3">Belongs to the short-chain dehydrogenases/reductases (SDR) family.</text>
</comment>
<keyword evidence="2 4" id="KW-0560">Oxidoreductase</keyword>
<dbReference type="PRINTS" id="PR00080">
    <property type="entry name" value="SDRFAMILY"/>
</dbReference>
<dbReference type="Gene3D" id="3.40.50.720">
    <property type="entry name" value="NAD(P)-binding Rossmann-like Domain"/>
    <property type="match status" value="1"/>
</dbReference>
<evidence type="ECO:0000256" key="1">
    <source>
        <dbReference type="ARBA" id="ARBA00006484"/>
    </source>
</evidence>
<name>A0AA97F8N8_9SPHN</name>
<dbReference type="EMBL" id="CP136594">
    <property type="protein sequence ID" value="WOE76419.1"/>
    <property type="molecule type" value="Genomic_DNA"/>
</dbReference>
<dbReference type="PANTHER" id="PTHR43976:SF16">
    <property type="entry name" value="SHORT-CHAIN DEHYDROGENASE_REDUCTASE FAMILY PROTEIN"/>
    <property type="match status" value="1"/>
</dbReference>
<dbReference type="InterPro" id="IPR051911">
    <property type="entry name" value="SDR_oxidoreductase"/>
</dbReference>
<dbReference type="CDD" id="cd05374">
    <property type="entry name" value="17beta-HSD-like_SDR_c"/>
    <property type="match status" value="1"/>
</dbReference>
<evidence type="ECO:0000256" key="3">
    <source>
        <dbReference type="RuleBase" id="RU000363"/>
    </source>
</evidence>
<gene>
    <name evidence="4" type="ORF">RB602_06820</name>
</gene>
<sequence length="339" mass="35970">MADDDSAISRRTLLSGTATVGALAAGGYGLAAATAQSTDRMPPALAGKSVLITGCSSGFGRLSAMHFASLGAHVIATMRNLPRPEAESLAEEAQAGKLKVDIVEIDVLSDDSVTKGVAEAERLTGGPIDILINNAGIGITGPIELQDMAATKLIFDTNVYGYHRLARAVLPGMRAQKSGHIFAISSQLGRVIVPGAGHYSPTKFAVEAMAEQMAYELVPHNIGVTVIQPGGYPTDIWKKRNVYTKALRDRVSEERKAGYPALVARMGNEDGSGRTADPMDIPRAMAEIIEMPVSERPARRAVHPGNKPQLAINEISAKTQVDWLGNTPYGPWIKAVHKA</sequence>
<dbReference type="KEGG" id="acoa:RB602_06820"/>
<organism evidence="4 5">
    <name type="scientific">Alterisphingorhabdus coralli</name>
    <dbReference type="NCBI Taxonomy" id="3071408"/>
    <lineage>
        <taxon>Bacteria</taxon>
        <taxon>Pseudomonadati</taxon>
        <taxon>Pseudomonadota</taxon>
        <taxon>Alphaproteobacteria</taxon>
        <taxon>Sphingomonadales</taxon>
        <taxon>Sphingomonadaceae</taxon>
        <taxon>Alterisphingorhabdus (ex Yan et al. 2024)</taxon>
    </lineage>
</organism>
<dbReference type="GO" id="GO:0016491">
    <property type="term" value="F:oxidoreductase activity"/>
    <property type="evidence" value="ECO:0007669"/>
    <property type="project" value="UniProtKB-KW"/>
</dbReference>
<dbReference type="Proteomes" id="UP001302429">
    <property type="component" value="Chromosome"/>
</dbReference>
<evidence type="ECO:0000313" key="5">
    <source>
        <dbReference type="Proteomes" id="UP001302429"/>
    </source>
</evidence>
<reference evidence="4 5" key="1">
    <citation type="submission" date="2023-10" db="EMBL/GenBank/DDBJ databases">
        <title>Complete genome sequence of a Sphingomonadaceae bacterium.</title>
        <authorList>
            <person name="Yan C."/>
        </authorList>
    </citation>
    <scope>NUCLEOTIDE SEQUENCE [LARGE SCALE GENOMIC DNA]</scope>
    <source>
        <strain evidence="4 5">SCSIO 66989</strain>
    </source>
</reference>
<protein>
    <submittedName>
        <fullName evidence="4">SDR family oxidoreductase</fullName>
        <ecNumber evidence="4">1.1.-.-</ecNumber>
    </submittedName>
</protein>
<dbReference type="EC" id="1.1.-.-" evidence="4"/>
<dbReference type="SUPFAM" id="SSF51735">
    <property type="entry name" value="NAD(P)-binding Rossmann-fold domains"/>
    <property type="match status" value="1"/>
</dbReference>